<dbReference type="InterPro" id="IPR000120">
    <property type="entry name" value="Amidase"/>
</dbReference>
<reference evidence="2" key="2">
    <citation type="journal article" date="2021" name="PeerJ">
        <title>Extensive microbial diversity within the chicken gut microbiome revealed by metagenomics and culture.</title>
        <authorList>
            <person name="Gilroy R."/>
            <person name="Ravi A."/>
            <person name="Getino M."/>
            <person name="Pursley I."/>
            <person name="Horton D.L."/>
            <person name="Alikhan N.F."/>
            <person name="Baker D."/>
            <person name="Gharbi K."/>
            <person name="Hall N."/>
            <person name="Watson M."/>
            <person name="Adriaenssens E.M."/>
            <person name="Foster-Nyarko E."/>
            <person name="Jarju S."/>
            <person name="Secka A."/>
            <person name="Antonio M."/>
            <person name="Oren A."/>
            <person name="Chaudhuri R.R."/>
            <person name="La Ragione R."/>
            <person name="Hildebrand F."/>
            <person name="Pallen M.J."/>
        </authorList>
    </citation>
    <scope>NUCLEOTIDE SEQUENCE</scope>
    <source>
        <strain evidence="2">35461</strain>
    </source>
</reference>
<organism evidence="2 3">
    <name type="scientific">Candidatus Spyradenecus faecavium</name>
    <dbReference type="NCBI Taxonomy" id="2840947"/>
    <lineage>
        <taxon>Bacteria</taxon>
        <taxon>Pseudomonadati</taxon>
        <taxon>Lentisphaerota</taxon>
        <taxon>Lentisphaeria</taxon>
        <taxon>Lentisphaerales</taxon>
        <taxon>Lentisphaeraceae</taxon>
        <taxon>Lentisphaeraceae incertae sedis</taxon>
        <taxon>Candidatus Spyradenecus</taxon>
    </lineage>
</organism>
<evidence type="ECO:0000313" key="3">
    <source>
        <dbReference type="Proteomes" id="UP000886845"/>
    </source>
</evidence>
<evidence type="ECO:0000313" key="2">
    <source>
        <dbReference type="EMBL" id="HIV09754.1"/>
    </source>
</evidence>
<evidence type="ECO:0000259" key="1">
    <source>
        <dbReference type="Pfam" id="PF01425"/>
    </source>
</evidence>
<dbReference type="PANTHER" id="PTHR11895">
    <property type="entry name" value="TRANSAMIDASE"/>
    <property type="match status" value="1"/>
</dbReference>
<dbReference type="PANTHER" id="PTHR11895:SF151">
    <property type="entry name" value="GLUTAMYL-TRNA(GLN) AMIDOTRANSFERASE SUBUNIT A"/>
    <property type="match status" value="1"/>
</dbReference>
<dbReference type="AlphaFoldDB" id="A0A9D1NN48"/>
<dbReference type="Proteomes" id="UP000886845">
    <property type="component" value="Unassembled WGS sequence"/>
</dbReference>
<dbReference type="GO" id="GO:0003824">
    <property type="term" value="F:catalytic activity"/>
    <property type="evidence" value="ECO:0007669"/>
    <property type="project" value="InterPro"/>
</dbReference>
<dbReference type="InterPro" id="IPR036928">
    <property type="entry name" value="AS_sf"/>
</dbReference>
<feature type="domain" description="Amidase" evidence="1">
    <location>
        <begin position="1"/>
        <end position="194"/>
    </location>
</feature>
<dbReference type="EMBL" id="DVOR01000211">
    <property type="protein sequence ID" value="HIV09754.1"/>
    <property type="molecule type" value="Genomic_DNA"/>
</dbReference>
<protein>
    <submittedName>
        <fullName evidence="2">Asp-tRNA(Asn)/Glu-tRNA(Gln) amidotransferase subunit GatA</fullName>
    </submittedName>
</protein>
<dbReference type="InterPro" id="IPR023631">
    <property type="entry name" value="Amidase_dom"/>
</dbReference>
<feature type="non-terminal residue" evidence="2">
    <location>
        <position position="1"/>
    </location>
</feature>
<accession>A0A9D1NN48</accession>
<dbReference type="Pfam" id="PF01425">
    <property type="entry name" value="Amidase"/>
    <property type="match status" value="1"/>
</dbReference>
<gene>
    <name evidence="2" type="ORF">IAC79_06550</name>
</gene>
<comment type="caution">
    <text evidence="2">The sequence shown here is derived from an EMBL/GenBank/DDBJ whole genome shotgun (WGS) entry which is preliminary data.</text>
</comment>
<proteinExistence type="predicted"/>
<dbReference type="SUPFAM" id="SSF75304">
    <property type="entry name" value="Amidase signature (AS) enzymes"/>
    <property type="match status" value="1"/>
</dbReference>
<dbReference type="Gene3D" id="3.90.1300.10">
    <property type="entry name" value="Amidase signature (AS) domain"/>
    <property type="match status" value="1"/>
</dbReference>
<reference evidence="2" key="1">
    <citation type="submission" date="2020-10" db="EMBL/GenBank/DDBJ databases">
        <authorList>
            <person name="Gilroy R."/>
        </authorList>
    </citation>
    <scope>NUCLEOTIDE SEQUENCE</scope>
    <source>
        <strain evidence="2">35461</strain>
    </source>
</reference>
<sequence>LDPEVRALTEAAAKRAEALGATLREVSLPYSPYGIPTYYICMTAEVSANLARFDGVRYGARVPCDDVLGQYLKTRAQGMGAEVKRRVLLGTFVLSSGYYDAYYNRAQKVRTLIKRDFDAAFATCDLLLAPVTPEPAWPLGVYQDDPIRNYLSDVLTVGANLAGCCAISIPSGTTAAGKPVGVQLLGPNFGEPTLFRAAHALELR</sequence>
<name>A0A9D1NN48_9BACT</name>